<sequence length="65" mass="7432">TTTRDNTLVIKVSKEGDFRKDISSYLIKKDLVPLRIEEKALSLEEAFVTITNENIDMFTEIGGRE</sequence>
<reference evidence="1" key="1">
    <citation type="journal article" date="2014" name="Front. Microbiol.">
        <title>High frequency of phylogenetically diverse reductive dehalogenase-homologous genes in deep subseafloor sedimentary metagenomes.</title>
        <authorList>
            <person name="Kawai M."/>
            <person name="Futagami T."/>
            <person name="Toyoda A."/>
            <person name="Takaki Y."/>
            <person name="Nishi S."/>
            <person name="Hori S."/>
            <person name="Arai W."/>
            <person name="Tsubouchi T."/>
            <person name="Morono Y."/>
            <person name="Uchiyama I."/>
            <person name="Ito T."/>
            <person name="Fujiyama A."/>
            <person name="Inagaki F."/>
            <person name="Takami H."/>
        </authorList>
    </citation>
    <scope>NUCLEOTIDE SEQUENCE</scope>
    <source>
        <strain evidence="1">Expedition CK06-06</strain>
    </source>
</reference>
<dbReference type="AlphaFoldDB" id="X1K3Q6"/>
<proteinExistence type="predicted"/>
<protein>
    <recommendedName>
        <fullName evidence="2">DUF4162 domain-containing protein</fullName>
    </recommendedName>
</protein>
<name>X1K3Q6_9ZZZZ</name>
<accession>X1K3Q6</accession>
<feature type="non-terminal residue" evidence="1">
    <location>
        <position position="1"/>
    </location>
</feature>
<evidence type="ECO:0000313" key="1">
    <source>
        <dbReference type="EMBL" id="GAH88295.1"/>
    </source>
</evidence>
<gene>
    <name evidence="1" type="ORF">S03H2_56529</name>
</gene>
<comment type="caution">
    <text evidence="1">The sequence shown here is derived from an EMBL/GenBank/DDBJ whole genome shotgun (WGS) entry which is preliminary data.</text>
</comment>
<organism evidence="1">
    <name type="scientific">marine sediment metagenome</name>
    <dbReference type="NCBI Taxonomy" id="412755"/>
    <lineage>
        <taxon>unclassified sequences</taxon>
        <taxon>metagenomes</taxon>
        <taxon>ecological metagenomes</taxon>
    </lineage>
</organism>
<dbReference type="EMBL" id="BARU01036167">
    <property type="protein sequence ID" value="GAH88295.1"/>
    <property type="molecule type" value="Genomic_DNA"/>
</dbReference>
<evidence type="ECO:0008006" key="2">
    <source>
        <dbReference type="Google" id="ProtNLM"/>
    </source>
</evidence>